<evidence type="ECO:0000313" key="4">
    <source>
        <dbReference type="Proteomes" id="UP000481872"/>
    </source>
</evidence>
<organism evidence="2 4">
    <name type="scientific">Clostridium senegalense</name>
    <dbReference type="NCBI Taxonomy" id="1465809"/>
    <lineage>
        <taxon>Bacteria</taxon>
        <taxon>Bacillati</taxon>
        <taxon>Bacillota</taxon>
        <taxon>Clostridia</taxon>
        <taxon>Eubacteriales</taxon>
        <taxon>Clostridiaceae</taxon>
        <taxon>Clostridium</taxon>
    </lineage>
</organism>
<dbReference type="EMBL" id="JAAGPU010000041">
    <property type="protein sequence ID" value="NEU06331.1"/>
    <property type="molecule type" value="Genomic_DNA"/>
</dbReference>
<gene>
    <name evidence="1" type="ORF">G3M99_06835</name>
    <name evidence="2" type="ORF">G3M99_14945</name>
    <name evidence="3" type="ORF">G3M99_16070</name>
</gene>
<protein>
    <submittedName>
        <fullName evidence="2">Helix-turn-helix domain-containing protein</fullName>
    </submittedName>
</protein>
<feature type="non-terminal residue" evidence="2">
    <location>
        <position position="65"/>
    </location>
</feature>
<dbReference type="Proteomes" id="UP000481872">
    <property type="component" value="Unassembled WGS sequence"/>
</dbReference>
<sequence>MRKVILNMKEETKYNIIKKLVDTNGNKQRAAISLGCTVRHINRLIKGYKEHGKEFFVHGNKGRKP</sequence>
<dbReference type="EMBL" id="JAAGPU010000034">
    <property type="protein sequence ID" value="NEU06121.1"/>
    <property type="molecule type" value="Genomic_DNA"/>
</dbReference>
<evidence type="ECO:0000313" key="1">
    <source>
        <dbReference type="EMBL" id="NEU04580.1"/>
    </source>
</evidence>
<dbReference type="AlphaFoldDB" id="A0A6M0H8E7"/>
<evidence type="ECO:0000313" key="3">
    <source>
        <dbReference type="EMBL" id="NEU06331.1"/>
    </source>
</evidence>
<reference evidence="2 4" key="1">
    <citation type="submission" date="2020-02" db="EMBL/GenBank/DDBJ databases">
        <title>Genome assembly of a novel Clostridium senegalense strain.</title>
        <authorList>
            <person name="Gupta T.B."/>
            <person name="Jauregui R."/>
            <person name="Maclean P."/>
            <person name="Nawarathana A."/>
            <person name="Brightwell G."/>
        </authorList>
    </citation>
    <scope>NUCLEOTIDE SEQUENCE [LARGE SCALE GENOMIC DNA]</scope>
    <source>
        <strain evidence="2 4">AGRFS4</strain>
    </source>
</reference>
<evidence type="ECO:0000313" key="2">
    <source>
        <dbReference type="EMBL" id="NEU06121.1"/>
    </source>
</evidence>
<name>A0A6M0H8E7_9CLOT</name>
<dbReference type="EMBL" id="JAAGPU010000010">
    <property type="protein sequence ID" value="NEU04580.1"/>
    <property type="molecule type" value="Genomic_DNA"/>
</dbReference>
<keyword evidence="4" id="KW-1185">Reference proteome</keyword>
<accession>A0A6M0H8E7</accession>
<proteinExistence type="predicted"/>
<comment type="caution">
    <text evidence="2">The sequence shown here is derived from an EMBL/GenBank/DDBJ whole genome shotgun (WGS) entry which is preliminary data.</text>
</comment>